<dbReference type="SMART" id="SM00382">
    <property type="entry name" value="AAA"/>
    <property type="match status" value="1"/>
</dbReference>
<keyword evidence="1" id="KW-0547">Nucleotide-binding</keyword>
<dbReference type="PANTHER" id="PTHR24220:SF611">
    <property type="entry name" value="ATP-BINDING COMPONENT OF ABC TRANSPORTER-RELATED"/>
    <property type="match status" value="1"/>
</dbReference>
<sequence>MIELKNVRFTHENRSDKPLLNIEQWNVSAGESVFVCGPSGSGKSTLLNLLSGLLTCSEGEVSVLGQRLDQMSSRQRDRFRANNIGYVFQRFNLIPYLNAVENIDLAKSFQSGSGHNSKSGSARTLLTALNISESEWSKPTAQMSVGQQQRVAIARALVNRPSLMIADEPTSSLDEENRDSFLDLLMPLLKAESMSLVFVSHDMSLAHHFSRVEKLSDISGTH</sequence>
<dbReference type="SUPFAM" id="SSF52540">
    <property type="entry name" value="P-loop containing nucleoside triphosphate hydrolases"/>
    <property type="match status" value="1"/>
</dbReference>
<dbReference type="InterPro" id="IPR017871">
    <property type="entry name" value="ABC_transporter-like_CS"/>
</dbReference>
<dbReference type="Gene3D" id="3.40.50.300">
    <property type="entry name" value="P-loop containing nucleotide triphosphate hydrolases"/>
    <property type="match status" value="1"/>
</dbReference>
<keyword evidence="5" id="KW-1185">Reference proteome</keyword>
<dbReference type="RefSeq" id="WP_189478695.1">
    <property type="nucleotide sequence ID" value="NZ_BMYM01000004.1"/>
</dbReference>
<proteinExistence type="predicted"/>
<evidence type="ECO:0000256" key="1">
    <source>
        <dbReference type="ARBA" id="ARBA00022741"/>
    </source>
</evidence>
<dbReference type="PROSITE" id="PS50893">
    <property type="entry name" value="ABC_TRANSPORTER_2"/>
    <property type="match status" value="1"/>
</dbReference>
<evidence type="ECO:0000313" key="4">
    <source>
        <dbReference type="EMBL" id="GHD39180.1"/>
    </source>
</evidence>
<keyword evidence="2 4" id="KW-0067">ATP-binding</keyword>
<dbReference type="InterPro" id="IPR003439">
    <property type="entry name" value="ABC_transporter-like_ATP-bd"/>
</dbReference>
<dbReference type="Proteomes" id="UP000644693">
    <property type="component" value="Unassembled WGS sequence"/>
</dbReference>
<evidence type="ECO:0000256" key="2">
    <source>
        <dbReference type="ARBA" id="ARBA00022840"/>
    </source>
</evidence>
<dbReference type="GO" id="GO:0005886">
    <property type="term" value="C:plasma membrane"/>
    <property type="evidence" value="ECO:0007669"/>
    <property type="project" value="TreeGrafter"/>
</dbReference>
<dbReference type="InterPro" id="IPR015854">
    <property type="entry name" value="ABC_transpr_LolD-like"/>
</dbReference>
<dbReference type="PROSITE" id="PS00211">
    <property type="entry name" value="ABC_TRANSPORTER_1"/>
    <property type="match status" value="1"/>
</dbReference>
<reference evidence="4" key="2">
    <citation type="submission" date="2020-09" db="EMBL/GenBank/DDBJ databases">
        <authorList>
            <person name="Sun Q."/>
            <person name="Kim S."/>
        </authorList>
    </citation>
    <scope>NUCLEOTIDE SEQUENCE</scope>
    <source>
        <strain evidence="4">KCTC 23430</strain>
    </source>
</reference>
<dbReference type="GO" id="GO:0022857">
    <property type="term" value="F:transmembrane transporter activity"/>
    <property type="evidence" value="ECO:0007669"/>
    <property type="project" value="TreeGrafter"/>
</dbReference>
<comment type="caution">
    <text evidence="4">The sequence shown here is derived from an EMBL/GenBank/DDBJ whole genome shotgun (WGS) entry which is preliminary data.</text>
</comment>
<reference evidence="4" key="1">
    <citation type="journal article" date="2014" name="Int. J. Syst. Evol. Microbiol.">
        <title>Complete genome sequence of Corynebacterium casei LMG S-19264T (=DSM 44701T), isolated from a smear-ripened cheese.</title>
        <authorList>
            <consortium name="US DOE Joint Genome Institute (JGI-PGF)"/>
            <person name="Walter F."/>
            <person name="Albersmeier A."/>
            <person name="Kalinowski J."/>
            <person name="Ruckert C."/>
        </authorList>
    </citation>
    <scope>NUCLEOTIDE SEQUENCE</scope>
    <source>
        <strain evidence="4">KCTC 23430</strain>
    </source>
</reference>
<organism evidence="4 5">
    <name type="scientific">Parahalioglobus pacificus</name>
    <dbReference type="NCBI Taxonomy" id="930806"/>
    <lineage>
        <taxon>Bacteria</taxon>
        <taxon>Pseudomonadati</taxon>
        <taxon>Pseudomonadota</taxon>
        <taxon>Gammaproteobacteria</taxon>
        <taxon>Cellvibrionales</taxon>
        <taxon>Halieaceae</taxon>
        <taxon>Parahalioglobus</taxon>
    </lineage>
</organism>
<dbReference type="AlphaFoldDB" id="A0A918XN27"/>
<dbReference type="GO" id="GO:0005524">
    <property type="term" value="F:ATP binding"/>
    <property type="evidence" value="ECO:0007669"/>
    <property type="project" value="UniProtKB-KW"/>
</dbReference>
<dbReference type="InterPro" id="IPR027417">
    <property type="entry name" value="P-loop_NTPase"/>
</dbReference>
<feature type="domain" description="ABC transporter" evidence="3">
    <location>
        <begin position="2"/>
        <end position="222"/>
    </location>
</feature>
<protein>
    <submittedName>
        <fullName evidence="4">ABC transporter ATP-binding protein</fullName>
    </submittedName>
</protein>
<evidence type="ECO:0000259" key="3">
    <source>
        <dbReference type="PROSITE" id="PS50893"/>
    </source>
</evidence>
<dbReference type="Pfam" id="PF00005">
    <property type="entry name" value="ABC_tran"/>
    <property type="match status" value="1"/>
</dbReference>
<accession>A0A918XN27</accession>
<dbReference type="InterPro" id="IPR003593">
    <property type="entry name" value="AAA+_ATPase"/>
</dbReference>
<name>A0A918XN27_9GAMM</name>
<dbReference type="PANTHER" id="PTHR24220">
    <property type="entry name" value="IMPORT ATP-BINDING PROTEIN"/>
    <property type="match status" value="1"/>
</dbReference>
<dbReference type="EMBL" id="BMYM01000004">
    <property type="protein sequence ID" value="GHD39180.1"/>
    <property type="molecule type" value="Genomic_DNA"/>
</dbReference>
<gene>
    <name evidence="4" type="ORF">GCM10007053_30470</name>
</gene>
<evidence type="ECO:0000313" key="5">
    <source>
        <dbReference type="Proteomes" id="UP000644693"/>
    </source>
</evidence>
<dbReference type="GO" id="GO:0016887">
    <property type="term" value="F:ATP hydrolysis activity"/>
    <property type="evidence" value="ECO:0007669"/>
    <property type="project" value="InterPro"/>
</dbReference>